<evidence type="ECO:0000313" key="2">
    <source>
        <dbReference type="Proteomes" id="UP000253752"/>
    </source>
</evidence>
<proteinExistence type="predicted"/>
<keyword evidence="1" id="KW-0808">Transferase</keyword>
<evidence type="ECO:0000313" key="1">
    <source>
        <dbReference type="EMBL" id="RDB81051.1"/>
    </source>
</evidence>
<organism evidence="1 2">
    <name type="scientific">Eggerthella lenta</name>
    <name type="common">Eubacterium lentum</name>
    <dbReference type="NCBI Taxonomy" id="84112"/>
    <lineage>
        <taxon>Bacteria</taxon>
        <taxon>Bacillati</taxon>
        <taxon>Actinomycetota</taxon>
        <taxon>Coriobacteriia</taxon>
        <taxon>Eggerthellales</taxon>
        <taxon>Eggerthellaceae</taxon>
        <taxon>Eggerthella</taxon>
    </lineage>
</organism>
<protein>
    <submittedName>
        <fullName evidence="1">Nucleotidyl transferase AbiEii/AbiGii toxin family protein</fullName>
    </submittedName>
</protein>
<dbReference type="EMBL" id="PPTX01000003">
    <property type="protein sequence ID" value="RDB81051.1"/>
    <property type="molecule type" value="Genomic_DNA"/>
</dbReference>
<dbReference type="GO" id="GO:0016740">
    <property type="term" value="F:transferase activity"/>
    <property type="evidence" value="ECO:0007669"/>
    <property type="project" value="UniProtKB-KW"/>
</dbReference>
<name>A0A369MUU0_EGGLN</name>
<comment type="caution">
    <text evidence="1">The sequence shown here is derived from an EMBL/GenBank/DDBJ whole genome shotgun (WGS) entry which is preliminary data.</text>
</comment>
<dbReference type="Gene3D" id="3.10.450.620">
    <property type="entry name" value="JHP933, nucleotidyltransferase-like core domain"/>
    <property type="match status" value="1"/>
</dbReference>
<dbReference type="RefSeq" id="WP_009608266.1">
    <property type="nucleotide sequence ID" value="NZ_CABHNG010000028.1"/>
</dbReference>
<dbReference type="Proteomes" id="UP000253752">
    <property type="component" value="Unassembled WGS sequence"/>
</dbReference>
<sequence>MYLHENQKEWDELVARAAKRYALAEAFVIKDYFIFLALKLITQEYPEIVFKGGTCLSKCHNAIARFSEDVDLGLEVEHATEGQRKRMKLAVTRAAEKMGLAVSNLDETRSRREFNKYLVPLPTIAGGFGNDALIIETAVMTPASPAVTKAVDSYLYRLCIDEGFHDVVSEYGLEPFELLANSIERTFVDKIFALCDYYLAGPIPPRQSRHIYDLNKLSSVVSFDETLAVLFDKVRLQRKSSHGCFSAQDDVDIPSVLEAMIKEDAYRDDYENVTAHLLFEAVPYEAAARSILLIAEFARTISVH</sequence>
<gene>
    <name evidence="1" type="ORF">C1872_03135</name>
</gene>
<dbReference type="AlphaFoldDB" id="A0A369MUU0"/>
<reference evidence="1 2" key="1">
    <citation type="journal article" date="2018" name="Elife">
        <title>Discovery and characterization of a prevalent human gut bacterial enzyme sufficient for the inactivation of a family of plant toxins.</title>
        <authorList>
            <person name="Koppel N."/>
            <person name="Bisanz J.E."/>
            <person name="Pandelia M.E."/>
            <person name="Turnbaugh P.J."/>
            <person name="Balskus E.P."/>
        </authorList>
    </citation>
    <scope>NUCLEOTIDE SEQUENCE [LARGE SCALE GENOMIC DNA]</scope>
    <source>
        <strain evidence="1 2">MR1 #12</strain>
    </source>
</reference>
<dbReference type="Pfam" id="PF08843">
    <property type="entry name" value="AbiEii"/>
    <property type="match status" value="1"/>
</dbReference>
<dbReference type="InterPro" id="IPR014942">
    <property type="entry name" value="AbiEii"/>
</dbReference>
<accession>A0A369MUU0</accession>